<gene>
    <name evidence="3" type="ORF">H9850_03035</name>
</gene>
<evidence type="ECO:0000313" key="3">
    <source>
        <dbReference type="EMBL" id="HIX56428.1"/>
    </source>
</evidence>
<dbReference type="Gene3D" id="1.20.120.160">
    <property type="entry name" value="HPT domain"/>
    <property type="match status" value="1"/>
</dbReference>
<evidence type="ECO:0000256" key="1">
    <source>
        <dbReference type="ARBA" id="ARBA00023012"/>
    </source>
</evidence>
<sequence length="116" mass="12713">MTLNDLQGLIDIDVAGSLARFSNFEPMYLKYLKRFVTEPTYDALKDAIAAQDFKGIESSAHTLKGIVGNLGLTALYHGFDEIVQDVRAGRNDAALQKCAEIDPKVIAVRQAIAQLD</sequence>
<dbReference type="InterPro" id="IPR036641">
    <property type="entry name" value="HPT_dom_sf"/>
</dbReference>
<accession>A0A9D1WCR4</accession>
<organism evidence="3 4">
    <name type="scientific">Candidatus Anaerobiospirillum pullistercoris</name>
    <dbReference type="NCBI Taxonomy" id="2838452"/>
    <lineage>
        <taxon>Bacteria</taxon>
        <taxon>Pseudomonadati</taxon>
        <taxon>Pseudomonadota</taxon>
        <taxon>Gammaproteobacteria</taxon>
        <taxon>Aeromonadales</taxon>
        <taxon>Succinivibrionaceae</taxon>
        <taxon>Anaerobiospirillum</taxon>
    </lineage>
</organism>
<evidence type="ECO:0000313" key="4">
    <source>
        <dbReference type="Proteomes" id="UP000886829"/>
    </source>
</evidence>
<dbReference type="InterPro" id="IPR008207">
    <property type="entry name" value="Sig_transdc_His_kin_Hpt_dom"/>
</dbReference>
<dbReference type="GO" id="GO:0004672">
    <property type="term" value="F:protein kinase activity"/>
    <property type="evidence" value="ECO:0007669"/>
    <property type="project" value="UniProtKB-ARBA"/>
</dbReference>
<dbReference type="EMBL" id="DXEV01000057">
    <property type="protein sequence ID" value="HIX56428.1"/>
    <property type="molecule type" value="Genomic_DNA"/>
</dbReference>
<evidence type="ECO:0000259" key="2">
    <source>
        <dbReference type="Pfam" id="PF01627"/>
    </source>
</evidence>
<keyword evidence="1" id="KW-0902">Two-component regulatory system</keyword>
<comment type="caution">
    <text evidence="3">The sequence shown here is derived from an EMBL/GenBank/DDBJ whole genome shotgun (WGS) entry which is preliminary data.</text>
</comment>
<name>A0A9D1WCR4_9GAMM</name>
<dbReference type="SUPFAM" id="SSF47226">
    <property type="entry name" value="Histidine-containing phosphotransfer domain, HPT domain"/>
    <property type="match status" value="1"/>
</dbReference>
<feature type="domain" description="HPt" evidence="2">
    <location>
        <begin position="42"/>
        <end position="115"/>
    </location>
</feature>
<dbReference type="Pfam" id="PF01627">
    <property type="entry name" value="Hpt"/>
    <property type="match status" value="1"/>
</dbReference>
<dbReference type="Proteomes" id="UP000886829">
    <property type="component" value="Unassembled WGS sequence"/>
</dbReference>
<reference evidence="3" key="1">
    <citation type="journal article" date="2021" name="PeerJ">
        <title>Extensive microbial diversity within the chicken gut microbiome revealed by metagenomics and culture.</title>
        <authorList>
            <person name="Gilroy R."/>
            <person name="Ravi A."/>
            <person name="Getino M."/>
            <person name="Pursley I."/>
            <person name="Horton D.L."/>
            <person name="Alikhan N.F."/>
            <person name="Baker D."/>
            <person name="Gharbi K."/>
            <person name="Hall N."/>
            <person name="Watson M."/>
            <person name="Adriaenssens E.M."/>
            <person name="Foster-Nyarko E."/>
            <person name="Jarju S."/>
            <person name="Secka A."/>
            <person name="Antonio M."/>
            <person name="Oren A."/>
            <person name="Chaudhuri R.R."/>
            <person name="La Ragione R."/>
            <person name="Hildebrand F."/>
            <person name="Pallen M.J."/>
        </authorList>
    </citation>
    <scope>NUCLEOTIDE SEQUENCE</scope>
    <source>
        <strain evidence="3">USASDec5-558</strain>
    </source>
</reference>
<reference evidence="3" key="2">
    <citation type="submission" date="2021-04" db="EMBL/GenBank/DDBJ databases">
        <authorList>
            <person name="Gilroy R."/>
        </authorList>
    </citation>
    <scope>NUCLEOTIDE SEQUENCE</scope>
    <source>
        <strain evidence="3">USASDec5-558</strain>
    </source>
</reference>
<dbReference type="AlphaFoldDB" id="A0A9D1WCR4"/>
<proteinExistence type="predicted"/>
<protein>
    <submittedName>
        <fullName evidence="3">Hpt domain-containing protein</fullName>
    </submittedName>
</protein>
<dbReference type="GO" id="GO:0000160">
    <property type="term" value="P:phosphorelay signal transduction system"/>
    <property type="evidence" value="ECO:0007669"/>
    <property type="project" value="UniProtKB-KW"/>
</dbReference>